<evidence type="ECO:0000256" key="10">
    <source>
        <dbReference type="ARBA" id="ARBA00022833"/>
    </source>
</evidence>
<evidence type="ECO:0000256" key="4">
    <source>
        <dbReference type="ARBA" id="ARBA00012477"/>
    </source>
</evidence>
<sequence length="992" mass="108653">MAAQFQIISTPTSDTPGTTLILQTITRNYVFGNHAEGTQRAITQTGQRLTKVQDFFMTGKTEWSNVGGLIGMVLTLADSATTRYETAMESYRKGSTGKKKGTEPVRPKLNLYGPPNLNHLLGTCRRFIFRKGVPLHTTEYKDVAPKRSDEGHILPSWQDSVIQVWALAIAPEPKTSDGKTEHGLDAERKMYDTYQNTFEDHRAQGSESAEDREIRYGHIRTALVKQMFDSTWSMDTLVEQHISKVQMPTAMFVRNPHTNKVESYTGPLPGGTEPLPDVTVLTRTPWPGAIVTALPPTRPASEAVSYIVRTHPARGKFDVKRAIALGVKPGPNFSQLTAGESVENAKGETITPDMVIGPDRPGQGVAILDVPSLEYLESLILREELQSSHVMTGIQACIWLLGPGLSGHPTLQKFMDSLRQVQHVISSVDDCPNRLAMDSVAAQTIRLEQIDADRYRLPFHDNTTLPQNSLVGRGPRKEAPLKNAIIAERGMAFRLMPNFGILKDTVTPLVNVPNVQKETSPEVIELAKAAREGIELDKGALEAWKQLVGRPDTEITTLGTGSASPSKYRNVSATLVRVPGIGNYLFDCGENTIGQLQRVFSPDELIDVLQNLRVIWISHLHADHHLGTASVIKAWYNVKHNSIPASTPPSIPSMSTCASIYGLSVISHEAMLKWLKEYSSIEDFGYSRIIPLQILPVRSGSDTGSILTLTPAPSRKASETEYTLKREDYQHVLGLSDIQACRVSHCHGAMAVSMTFPEPSALSSDNRTSGPLKVSYSGDCRPSMAFARIGHNSTLLIHEATFDDELQGDALAKKHSTTSEALDIGARMDAKAVVLTHFSQRYQKIPVLQTEDAGADEDVLPNAPGTENMVEDEGEDIDDPTADNMDITPANAGGGALPSAKLPPHPQHEQVERVVKVRSKDMKVAVAFDYMRVKLGDIAQLEKFNPALSKLLVADEVEEADREGSEINGNGKKTSGDDGEGGKKKKKSKRNN</sequence>
<keyword evidence="7" id="KW-0479">Metal-binding</keyword>
<dbReference type="GO" id="GO:0046872">
    <property type="term" value="F:metal ion binding"/>
    <property type="evidence" value="ECO:0007669"/>
    <property type="project" value="UniProtKB-KW"/>
</dbReference>
<feature type="region of interest" description="Disordered" evidence="11">
    <location>
        <begin position="856"/>
        <end position="910"/>
    </location>
</feature>
<reference evidence="13" key="1">
    <citation type="journal article" date="2020" name="Stud. Mycol.">
        <title>101 Dothideomycetes genomes: a test case for predicting lifestyles and emergence of pathogens.</title>
        <authorList>
            <person name="Haridas S."/>
            <person name="Albert R."/>
            <person name="Binder M."/>
            <person name="Bloem J."/>
            <person name="Labutti K."/>
            <person name="Salamov A."/>
            <person name="Andreopoulos B."/>
            <person name="Baker S."/>
            <person name="Barry K."/>
            <person name="Bills G."/>
            <person name="Bluhm B."/>
            <person name="Cannon C."/>
            <person name="Castanera R."/>
            <person name="Culley D."/>
            <person name="Daum C."/>
            <person name="Ezra D."/>
            <person name="Gonzalez J."/>
            <person name="Henrissat B."/>
            <person name="Kuo A."/>
            <person name="Liang C."/>
            <person name="Lipzen A."/>
            <person name="Lutzoni F."/>
            <person name="Magnuson J."/>
            <person name="Mondo S."/>
            <person name="Nolan M."/>
            <person name="Ohm R."/>
            <person name="Pangilinan J."/>
            <person name="Park H.-J."/>
            <person name="Ramirez L."/>
            <person name="Alfaro M."/>
            <person name="Sun H."/>
            <person name="Tritt A."/>
            <person name="Yoshinaga Y."/>
            <person name="Zwiers L.-H."/>
            <person name="Turgeon B."/>
            <person name="Goodwin S."/>
            <person name="Spatafora J."/>
            <person name="Crous P."/>
            <person name="Grigoriev I."/>
        </authorList>
    </citation>
    <scope>NUCLEOTIDE SEQUENCE</scope>
    <source>
        <strain evidence="13">CBS 109.77</strain>
    </source>
</reference>
<protein>
    <recommendedName>
        <fullName evidence="4">ribonuclease Z</fullName>
        <ecNumber evidence="4">3.1.26.11</ecNumber>
    </recommendedName>
</protein>
<dbReference type="GO" id="GO:0042781">
    <property type="term" value="F:3'-tRNA processing endoribonuclease activity"/>
    <property type="evidence" value="ECO:0007669"/>
    <property type="project" value="UniProtKB-EC"/>
</dbReference>
<accession>A0A6A6X8B5</accession>
<evidence type="ECO:0000256" key="8">
    <source>
        <dbReference type="ARBA" id="ARBA00022759"/>
    </source>
</evidence>
<organism evidence="13 14">
    <name type="scientific">Melanomma pulvis-pyrius CBS 109.77</name>
    <dbReference type="NCBI Taxonomy" id="1314802"/>
    <lineage>
        <taxon>Eukaryota</taxon>
        <taxon>Fungi</taxon>
        <taxon>Dikarya</taxon>
        <taxon>Ascomycota</taxon>
        <taxon>Pezizomycotina</taxon>
        <taxon>Dothideomycetes</taxon>
        <taxon>Pleosporomycetidae</taxon>
        <taxon>Pleosporales</taxon>
        <taxon>Melanommataceae</taxon>
        <taxon>Melanomma</taxon>
    </lineage>
</organism>
<evidence type="ECO:0000256" key="3">
    <source>
        <dbReference type="ARBA" id="ARBA00007823"/>
    </source>
</evidence>
<gene>
    <name evidence="13" type="ORF">K505DRAFT_246538</name>
</gene>
<name>A0A6A6X8B5_9PLEO</name>
<dbReference type="InterPro" id="IPR047151">
    <property type="entry name" value="RNZ2-like"/>
</dbReference>
<evidence type="ECO:0000256" key="7">
    <source>
        <dbReference type="ARBA" id="ARBA00022723"/>
    </source>
</evidence>
<keyword evidence="5" id="KW-0819">tRNA processing</keyword>
<dbReference type="SUPFAM" id="SSF56281">
    <property type="entry name" value="Metallo-hydrolase/oxidoreductase"/>
    <property type="match status" value="2"/>
</dbReference>
<dbReference type="InterPro" id="IPR027794">
    <property type="entry name" value="tRNase_Z_dom"/>
</dbReference>
<comment type="similarity">
    <text evidence="3">Belongs to the RNase Z family.</text>
</comment>
<keyword evidence="9" id="KW-0378">Hydrolase</keyword>
<evidence type="ECO:0000256" key="2">
    <source>
        <dbReference type="ARBA" id="ARBA00001947"/>
    </source>
</evidence>
<dbReference type="InterPro" id="IPR036866">
    <property type="entry name" value="RibonucZ/Hydroxyglut_hydro"/>
</dbReference>
<dbReference type="PANTHER" id="PTHR12553:SF49">
    <property type="entry name" value="ZINC PHOSPHODIESTERASE ELAC PROTEIN 2"/>
    <property type="match status" value="1"/>
</dbReference>
<comment type="cofactor">
    <cofactor evidence="2">
        <name>Zn(2+)</name>
        <dbReference type="ChEBI" id="CHEBI:29105"/>
    </cofactor>
</comment>
<keyword evidence="14" id="KW-1185">Reference proteome</keyword>
<evidence type="ECO:0000256" key="5">
    <source>
        <dbReference type="ARBA" id="ARBA00022694"/>
    </source>
</evidence>
<evidence type="ECO:0000256" key="11">
    <source>
        <dbReference type="SAM" id="MobiDB-lite"/>
    </source>
</evidence>
<dbReference type="Gene3D" id="3.60.15.10">
    <property type="entry name" value="Ribonuclease Z/Hydroxyacylglutathione hydrolase-like"/>
    <property type="match status" value="2"/>
</dbReference>
<proteinExistence type="inferred from homology"/>
<evidence type="ECO:0000259" key="12">
    <source>
        <dbReference type="Pfam" id="PF13691"/>
    </source>
</evidence>
<dbReference type="EMBL" id="MU001967">
    <property type="protein sequence ID" value="KAF2792501.1"/>
    <property type="molecule type" value="Genomic_DNA"/>
</dbReference>
<feature type="compositionally biased region" description="Basic residues" evidence="11">
    <location>
        <begin position="983"/>
        <end position="992"/>
    </location>
</feature>
<evidence type="ECO:0000256" key="1">
    <source>
        <dbReference type="ARBA" id="ARBA00000402"/>
    </source>
</evidence>
<dbReference type="CDD" id="cd07718">
    <property type="entry name" value="RNaseZ_ELAC1_ELAC2-C-term-like_MBL-fold"/>
    <property type="match status" value="1"/>
</dbReference>
<keyword evidence="10" id="KW-0862">Zinc</keyword>
<dbReference type="Pfam" id="PF13691">
    <property type="entry name" value="Lactamase_B_4"/>
    <property type="match status" value="1"/>
</dbReference>
<comment type="catalytic activity">
    <reaction evidence="1">
        <text>Endonucleolytic cleavage of RNA, removing extra 3' nucleotides from tRNA precursor, generating 3' termini of tRNAs. A 3'-hydroxy group is left at the tRNA terminus and a 5'-phosphoryl group is left at the trailer molecule.</text>
        <dbReference type="EC" id="3.1.26.11"/>
    </reaction>
</comment>
<feature type="region of interest" description="Disordered" evidence="11">
    <location>
        <begin position="91"/>
        <end position="110"/>
    </location>
</feature>
<dbReference type="AlphaFoldDB" id="A0A6A6X8B5"/>
<dbReference type="GO" id="GO:1990180">
    <property type="term" value="P:mitochondrial tRNA 3'-end processing"/>
    <property type="evidence" value="ECO:0007669"/>
    <property type="project" value="TreeGrafter"/>
</dbReference>
<evidence type="ECO:0000256" key="6">
    <source>
        <dbReference type="ARBA" id="ARBA00022722"/>
    </source>
</evidence>
<feature type="region of interest" description="Disordered" evidence="11">
    <location>
        <begin position="957"/>
        <end position="992"/>
    </location>
</feature>
<keyword evidence="8" id="KW-0255">Endonuclease</keyword>
<dbReference type="PANTHER" id="PTHR12553">
    <property type="entry name" value="ZINC PHOSPHODIESTERASE ELAC PROTEIN 2"/>
    <property type="match status" value="1"/>
</dbReference>
<dbReference type="OrthoDB" id="527344at2759"/>
<evidence type="ECO:0000313" key="14">
    <source>
        <dbReference type="Proteomes" id="UP000799757"/>
    </source>
</evidence>
<dbReference type="Proteomes" id="UP000799757">
    <property type="component" value="Unassembled WGS sequence"/>
</dbReference>
<evidence type="ECO:0000256" key="9">
    <source>
        <dbReference type="ARBA" id="ARBA00022801"/>
    </source>
</evidence>
<feature type="domain" description="tRNase Z endonuclease" evidence="12">
    <location>
        <begin position="6"/>
        <end position="68"/>
    </location>
</feature>
<feature type="compositionally biased region" description="Acidic residues" evidence="11">
    <location>
        <begin position="869"/>
        <end position="881"/>
    </location>
</feature>
<dbReference type="GO" id="GO:0005739">
    <property type="term" value="C:mitochondrion"/>
    <property type="evidence" value="ECO:0007669"/>
    <property type="project" value="TreeGrafter"/>
</dbReference>
<dbReference type="EC" id="3.1.26.11" evidence="4"/>
<keyword evidence="6" id="KW-0540">Nuclease</keyword>
<evidence type="ECO:0000313" key="13">
    <source>
        <dbReference type="EMBL" id="KAF2792501.1"/>
    </source>
</evidence>